<dbReference type="GO" id="GO:0005737">
    <property type="term" value="C:cytoplasm"/>
    <property type="evidence" value="ECO:0007669"/>
    <property type="project" value="TreeGrafter"/>
</dbReference>
<reference evidence="2 3" key="1">
    <citation type="submission" date="2019-02" db="EMBL/GenBank/DDBJ databases">
        <title>Deep-cultivation of Planctomycetes and their phenomic and genomic characterization uncovers novel biology.</title>
        <authorList>
            <person name="Wiegand S."/>
            <person name="Jogler M."/>
            <person name="Boedeker C."/>
            <person name="Pinto D."/>
            <person name="Vollmers J."/>
            <person name="Rivas-Marin E."/>
            <person name="Kohn T."/>
            <person name="Peeters S.H."/>
            <person name="Heuer A."/>
            <person name="Rast P."/>
            <person name="Oberbeckmann S."/>
            <person name="Bunk B."/>
            <person name="Jeske O."/>
            <person name="Meyerdierks A."/>
            <person name="Storesund J.E."/>
            <person name="Kallscheuer N."/>
            <person name="Luecker S."/>
            <person name="Lage O.M."/>
            <person name="Pohl T."/>
            <person name="Merkel B.J."/>
            <person name="Hornburger P."/>
            <person name="Mueller R.-W."/>
            <person name="Bruemmer F."/>
            <person name="Labrenz M."/>
            <person name="Spormann A.M."/>
            <person name="Op den Camp H."/>
            <person name="Overmann J."/>
            <person name="Amann R."/>
            <person name="Jetten M.S.M."/>
            <person name="Mascher T."/>
            <person name="Medema M.H."/>
            <person name="Devos D.P."/>
            <person name="Kaster A.-K."/>
            <person name="Ovreas L."/>
            <person name="Rohde M."/>
            <person name="Galperin M.Y."/>
            <person name="Jogler C."/>
        </authorList>
    </citation>
    <scope>NUCLEOTIDE SEQUENCE [LARGE SCALE GENOMIC DNA]</scope>
    <source>
        <strain evidence="2 3">Mal52</strain>
    </source>
</reference>
<protein>
    <recommendedName>
        <fullName evidence="1">Cytidyltransferase-like domain-containing protein</fullName>
    </recommendedName>
</protein>
<gene>
    <name evidence="2" type="ORF">Mal52_23780</name>
</gene>
<dbReference type="Gene3D" id="3.40.50.620">
    <property type="entry name" value="HUPs"/>
    <property type="match status" value="1"/>
</dbReference>
<dbReference type="SUPFAM" id="SSF52374">
    <property type="entry name" value="Nucleotidylyl transferase"/>
    <property type="match status" value="1"/>
</dbReference>
<organism evidence="2 3">
    <name type="scientific">Symmachiella dynata</name>
    <dbReference type="NCBI Taxonomy" id="2527995"/>
    <lineage>
        <taxon>Bacteria</taxon>
        <taxon>Pseudomonadati</taxon>
        <taxon>Planctomycetota</taxon>
        <taxon>Planctomycetia</taxon>
        <taxon>Planctomycetales</taxon>
        <taxon>Planctomycetaceae</taxon>
        <taxon>Symmachiella</taxon>
    </lineage>
</organism>
<evidence type="ECO:0000313" key="3">
    <source>
        <dbReference type="Proteomes" id="UP000319383"/>
    </source>
</evidence>
<dbReference type="EMBL" id="CP036276">
    <property type="protein sequence ID" value="QDU43901.1"/>
    <property type="molecule type" value="Genomic_DNA"/>
</dbReference>
<dbReference type="Pfam" id="PF01467">
    <property type="entry name" value="CTP_transf_like"/>
    <property type="match status" value="1"/>
</dbReference>
<dbReference type="PANTHER" id="PTHR31285">
    <property type="entry name" value="NICOTINAMIDE MONONUCLEOTIDE ADENYLYLTRANSFERASE"/>
    <property type="match status" value="1"/>
</dbReference>
<dbReference type="GO" id="GO:0016887">
    <property type="term" value="F:ATP hydrolysis activity"/>
    <property type="evidence" value="ECO:0007669"/>
    <property type="project" value="TreeGrafter"/>
</dbReference>
<dbReference type="PANTHER" id="PTHR31285:SF0">
    <property type="entry name" value="NICOTINAMIDE MONONUCLEOTIDE ADENYLYLTRANSFERASE"/>
    <property type="match status" value="1"/>
</dbReference>
<accession>A0A517ZN63</accession>
<dbReference type="KEGG" id="sdyn:Mal52_23780"/>
<sequence>MEYLLDELLSGTREVVWSSTDDQFVVDIHERPAGLLCGAFNPLHDGHRELRNVSQQLLRDAVGYEISIHNVEKSSLPQEEILARSRQFEKAVLAITAAPTFVQKASLLPETTFVVGIDTAVRIIDPRFYEASTTQMHNALSTIRDQGCQFLVAGRIVGDKFATLSDIELPTAFADLFAEIAETDFRSDLSSTGLRKN</sequence>
<proteinExistence type="predicted"/>
<feature type="domain" description="Cytidyltransferase-like" evidence="1">
    <location>
        <begin position="35"/>
        <end position="196"/>
    </location>
</feature>
<dbReference type="Proteomes" id="UP000319383">
    <property type="component" value="Chromosome"/>
</dbReference>
<name>A0A517ZN63_9PLAN</name>
<dbReference type="AlphaFoldDB" id="A0A517ZN63"/>
<evidence type="ECO:0000259" key="1">
    <source>
        <dbReference type="Pfam" id="PF01467"/>
    </source>
</evidence>
<dbReference type="InterPro" id="IPR014729">
    <property type="entry name" value="Rossmann-like_a/b/a_fold"/>
</dbReference>
<dbReference type="InterPro" id="IPR004821">
    <property type="entry name" value="Cyt_trans-like"/>
</dbReference>
<dbReference type="GO" id="GO:0000309">
    <property type="term" value="F:nicotinamide-nucleotide adenylyltransferase activity"/>
    <property type="evidence" value="ECO:0007669"/>
    <property type="project" value="TreeGrafter"/>
</dbReference>
<evidence type="ECO:0000313" key="2">
    <source>
        <dbReference type="EMBL" id="QDU43901.1"/>
    </source>
</evidence>
<keyword evidence="3" id="KW-1185">Reference proteome</keyword>
<dbReference type="RefSeq" id="WP_145376180.1">
    <property type="nucleotide sequence ID" value="NZ_CP036276.1"/>
</dbReference>